<evidence type="ECO:0000256" key="1">
    <source>
        <dbReference type="ARBA" id="ARBA00007469"/>
    </source>
</evidence>
<dbReference type="GO" id="GO:0003723">
    <property type="term" value="F:RNA binding"/>
    <property type="evidence" value="ECO:0007669"/>
    <property type="project" value="InterPro"/>
</dbReference>
<dbReference type="InterPro" id="IPR001568">
    <property type="entry name" value="RNase_T2-like"/>
</dbReference>
<dbReference type="EMBL" id="AJ632326">
    <property type="protein sequence ID" value="CAG17488.1"/>
    <property type="molecule type" value="Genomic_DNA"/>
</dbReference>
<comment type="similarity">
    <text evidence="1">Belongs to the RNase T2 family.</text>
</comment>
<name>Q5ZNX2_9VIRU</name>
<accession>Q5ZNX2</accession>
<dbReference type="KEGG" id="vg:3238795"/>
<dbReference type="GO" id="GO:0033897">
    <property type="term" value="F:ribonuclease T2 activity"/>
    <property type="evidence" value="ECO:0007669"/>
    <property type="project" value="InterPro"/>
</dbReference>
<dbReference type="SUPFAM" id="SSF55895">
    <property type="entry name" value="Ribonuclease Rh-like"/>
    <property type="match status" value="1"/>
</dbReference>
<dbReference type="InterPro" id="IPR036430">
    <property type="entry name" value="RNase_T2-like_sf"/>
</dbReference>
<protein>
    <submittedName>
        <fullName evidence="2">Ribonuclease T2</fullName>
    </submittedName>
</protein>
<gene>
    <name evidence="2" type="ORF">CcBV_25.4</name>
</gene>
<dbReference type="RefSeq" id="YP_184866.1">
    <property type="nucleotide sequence ID" value="NC_006655.1"/>
</dbReference>
<organism evidence="2 3">
    <name type="scientific">Bracoviriform congregatae</name>
    <dbReference type="NCBI Taxonomy" id="39640"/>
    <lineage>
        <taxon>Viruses</taxon>
        <taxon>Viruses incertae sedis</taxon>
        <taxon>Polydnaviriformidae</taxon>
        <taxon>Bracoviriform</taxon>
    </lineage>
</organism>
<evidence type="ECO:0000313" key="2">
    <source>
        <dbReference type="EMBL" id="CAG17488.1"/>
    </source>
</evidence>
<dbReference type="PROSITE" id="PS00531">
    <property type="entry name" value="RNASE_T2_2"/>
    <property type="match status" value="1"/>
</dbReference>
<dbReference type="Pfam" id="PF00445">
    <property type="entry name" value="Ribonuclease_T2"/>
    <property type="match status" value="1"/>
</dbReference>
<reference evidence="2 3" key="1">
    <citation type="journal article" date="2004" name="Science">
        <title>Genome sequence of a polydnavirus: insights into symbiotic virus evolution.</title>
        <authorList>
            <person name="Espagne E."/>
            <person name="Dupuy C."/>
            <person name="Huguet E."/>
            <person name="Cattolico L."/>
            <person name="Provost B."/>
            <person name="Martins N."/>
            <person name="Poirie M."/>
            <person name="Periquet G."/>
            <person name="Drezen J.M."/>
        </authorList>
    </citation>
    <scope>NUCLEOTIDE SEQUENCE [LARGE SCALE GENOMIC DNA]</scope>
</reference>
<sequence>MDHSRPWPTMFQREADPMPGCRRFDIFLNKNRFVDHKILGALDNTWYTILAKEWSENTKFWEHEFNKHGSCATRSSVIGDDVNYFKRTLELHRQLNIGMTFSLGGLKTGATIKLRYIIDIIEKKVGATVKIDFVQNPYTGENYITELYICYDTHLRVMDCPNVYWSNEKLETDIRYLDQLPRA</sequence>
<proteinExistence type="inferred from homology"/>
<dbReference type="PANTHER" id="PTHR11240:SF22">
    <property type="entry name" value="RIBONUCLEASE T2"/>
    <property type="match status" value="1"/>
</dbReference>
<dbReference type="Gene3D" id="3.90.730.10">
    <property type="entry name" value="Ribonuclease T2-like"/>
    <property type="match status" value="1"/>
</dbReference>
<evidence type="ECO:0000313" key="3">
    <source>
        <dbReference type="Proteomes" id="UP000203537"/>
    </source>
</evidence>
<dbReference type="Proteomes" id="UP000203537">
    <property type="component" value="Genome"/>
</dbReference>
<dbReference type="GeneID" id="3238795"/>
<dbReference type="PANTHER" id="PTHR11240">
    <property type="entry name" value="RIBONUCLEASE T2"/>
    <property type="match status" value="1"/>
</dbReference>
<dbReference type="InterPro" id="IPR033130">
    <property type="entry name" value="RNase_T2_His_AS_2"/>
</dbReference>